<sequence>MKIAMVVFNGMTFLDFIGFYDVIARLKSCTEMNDTTWDICGIHEEVSDEHGMMVKVTRVKPDLKDYDMVFVPGGSGARTLQSDDEFMNWFKGAAGTKFKVSACTGSLLLGAAGFLTDKRATTHPFHYDLLAPYCKEVVKCRLVRDGHVITGGGVAASIDLGLYVLGLFVPDEQVQQIRKQMDYPYRQRDTVTA</sequence>
<dbReference type="Pfam" id="PF01965">
    <property type="entry name" value="DJ-1_PfpI"/>
    <property type="match status" value="1"/>
</dbReference>
<dbReference type="InterPro" id="IPR029062">
    <property type="entry name" value="Class_I_gatase-like"/>
</dbReference>
<keyword evidence="5" id="KW-1185">Reference proteome</keyword>
<dbReference type="EMBL" id="CP118108">
    <property type="protein sequence ID" value="WDI03740.1"/>
    <property type="molecule type" value="Genomic_DNA"/>
</dbReference>
<dbReference type="EMBL" id="CP118101">
    <property type="protein sequence ID" value="WDH84100.1"/>
    <property type="molecule type" value="Genomic_DNA"/>
</dbReference>
<dbReference type="Gene3D" id="3.40.50.880">
    <property type="match status" value="1"/>
</dbReference>
<evidence type="ECO:0000313" key="2">
    <source>
        <dbReference type="EMBL" id="WDH84100.1"/>
    </source>
</evidence>
<dbReference type="Proteomes" id="UP001220962">
    <property type="component" value="Chromosome"/>
</dbReference>
<organism evidence="2 4">
    <name type="scientific">Paenibacillus urinalis</name>
    <dbReference type="NCBI Taxonomy" id="521520"/>
    <lineage>
        <taxon>Bacteria</taxon>
        <taxon>Bacillati</taxon>
        <taxon>Bacillota</taxon>
        <taxon>Bacilli</taxon>
        <taxon>Bacillales</taxon>
        <taxon>Paenibacillaceae</taxon>
        <taxon>Paenibacillus</taxon>
    </lineage>
</organism>
<gene>
    <name evidence="2" type="ORF">PUW23_07760</name>
    <name evidence="3" type="ORF">PUW25_07235</name>
</gene>
<evidence type="ECO:0000313" key="5">
    <source>
        <dbReference type="Proteomes" id="UP001221519"/>
    </source>
</evidence>
<protein>
    <submittedName>
        <fullName evidence="2">DJ-1/PfpI family protein</fullName>
    </submittedName>
</protein>
<dbReference type="PANTHER" id="PTHR43130">
    <property type="entry name" value="ARAC-FAMILY TRANSCRIPTIONAL REGULATOR"/>
    <property type="match status" value="1"/>
</dbReference>
<accession>A0AAX3N2M6</accession>
<evidence type="ECO:0000259" key="1">
    <source>
        <dbReference type="Pfam" id="PF01965"/>
    </source>
</evidence>
<dbReference type="CDD" id="cd03139">
    <property type="entry name" value="GATase1_PfpI_2"/>
    <property type="match status" value="1"/>
</dbReference>
<dbReference type="InterPro" id="IPR002818">
    <property type="entry name" value="DJ-1/PfpI"/>
</dbReference>
<dbReference type="InterPro" id="IPR052158">
    <property type="entry name" value="INH-QAR"/>
</dbReference>
<dbReference type="SUPFAM" id="SSF52317">
    <property type="entry name" value="Class I glutamine amidotransferase-like"/>
    <property type="match status" value="1"/>
</dbReference>
<proteinExistence type="predicted"/>
<evidence type="ECO:0000313" key="3">
    <source>
        <dbReference type="EMBL" id="WDI03740.1"/>
    </source>
</evidence>
<dbReference type="PANTHER" id="PTHR43130:SF3">
    <property type="entry name" value="HTH-TYPE TRANSCRIPTIONAL REGULATOR RV1931C"/>
    <property type="match status" value="1"/>
</dbReference>
<dbReference type="AlphaFoldDB" id="A0AAX3N2M6"/>
<feature type="domain" description="DJ-1/PfpI" evidence="1">
    <location>
        <begin position="1"/>
        <end position="164"/>
    </location>
</feature>
<dbReference type="Proteomes" id="UP001221519">
    <property type="component" value="Chromosome"/>
</dbReference>
<name>A0AAX3N2M6_9BACL</name>
<evidence type="ECO:0000313" key="4">
    <source>
        <dbReference type="Proteomes" id="UP001220962"/>
    </source>
</evidence>
<dbReference type="RefSeq" id="WP_274336859.1">
    <property type="nucleotide sequence ID" value="NZ_CP118101.1"/>
</dbReference>
<reference evidence="2 5" key="1">
    <citation type="submission" date="2023-02" db="EMBL/GenBank/DDBJ databases">
        <title>Pathogen: clinical or host-associated sample.</title>
        <authorList>
            <person name="Hergert J."/>
            <person name="Casey R."/>
            <person name="Wagner J."/>
            <person name="Young E.L."/>
            <person name="Oakeson K.F."/>
        </authorList>
    </citation>
    <scope>NUCLEOTIDE SEQUENCE</scope>
    <source>
        <strain evidence="3 5">2022CK-00829</strain>
        <strain evidence="2">2022CK-00830</strain>
    </source>
</reference>